<accession>A0AAV7MTN3</accession>
<comment type="caution">
    <text evidence="1">The sequence shown here is derived from an EMBL/GenBank/DDBJ whole genome shotgun (WGS) entry which is preliminary data.</text>
</comment>
<organism evidence="1 2">
    <name type="scientific">Pleurodeles waltl</name>
    <name type="common">Iberian ribbed newt</name>
    <dbReference type="NCBI Taxonomy" id="8319"/>
    <lineage>
        <taxon>Eukaryota</taxon>
        <taxon>Metazoa</taxon>
        <taxon>Chordata</taxon>
        <taxon>Craniata</taxon>
        <taxon>Vertebrata</taxon>
        <taxon>Euteleostomi</taxon>
        <taxon>Amphibia</taxon>
        <taxon>Batrachia</taxon>
        <taxon>Caudata</taxon>
        <taxon>Salamandroidea</taxon>
        <taxon>Salamandridae</taxon>
        <taxon>Pleurodelinae</taxon>
        <taxon>Pleurodeles</taxon>
    </lineage>
</organism>
<dbReference type="EMBL" id="JANPWB010000013">
    <property type="protein sequence ID" value="KAJ1104353.1"/>
    <property type="molecule type" value="Genomic_DNA"/>
</dbReference>
<sequence length="86" mass="9085">MGSVGGGCNIQAGRRDAVPATCFSPEDLFLRSHRGAPSPSLDRLTPGQSAEPGLAFCFDVFPLCVHRVPAVRCSALRESLRNGGFP</sequence>
<evidence type="ECO:0000313" key="1">
    <source>
        <dbReference type="EMBL" id="KAJ1104353.1"/>
    </source>
</evidence>
<evidence type="ECO:0000313" key="2">
    <source>
        <dbReference type="Proteomes" id="UP001066276"/>
    </source>
</evidence>
<name>A0AAV7MTN3_PLEWA</name>
<gene>
    <name evidence="1" type="ORF">NDU88_001765</name>
</gene>
<keyword evidence="2" id="KW-1185">Reference proteome</keyword>
<reference evidence="1" key="1">
    <citation type="journal article" date="2022" name="bioRxiv">
        <title>Sequencing and chromosome-scale assembly of the giantPleurodeles waltlgenome.</title>
        <authorList>
            <person name="Brown T."/>
            <person name="Elewa A."/>
            <person name="Iarovenko S."/>
            <person name="Subramanian E."/>
            <person name="Araus A.J."/>
            <person name="Petzold A."/>
            <person name="Susuki M."/>
            <person name="Suzuki K.-i.T."/>
            <person name="Hayashi T."/>
            <person name="Toyoda A."/>
            <person name="Oliveira C."/>
            <person name="Osipova E."/>
            <person name="Leigh N.D."/>
            <person name="Simon A."/>
            <person name="Yun M.H."/>
        </authorList>
    </citation>
    <scope>NUCLEOTIDE SEQUENCE</scope>
    <source>
        <strain evidence="1">20211129_DDA</strain>
        <tissue evidence="1">Liver</tissue>
    </source>
</reference>
<proteinExistence type="predicted"/>
<dbReference type="AlphaFoldDB" id="A0AAV7MTN3"/>
<dbReference type="Proteomes" id="UP001066276">
    <property type="component" value="Chromosome 9"/>
</dbReference>
<protein>
    <submittedName>
        <fullName evidence="1">Uncharacterized protein</fullName>
    </submittedName>
</protein>